<protein>
    <recommendedName>
        <fullName evidence="3">Theg spermatid protein</fullName>
    </recommendedName>
</protein>
<organism evidence="1 2">
    <name type="scientific">Moschus moschiferus</name>
    <name type="common">Siberian musk deer</name>
    <name type="synonym">Moschus sibiricus</name>
    <dbReference type="NCBI Taxonomy" id="68415"/>
    <lineage>
        <taxon>Eukaryota</taxon>
        <taxon>Metazoa</taxon>
        <taxon>Chordata</taxon>
        <taxon>Craniata</taxon>
        <taxon>Vertebrata</taxon>
        <taxon>Euteleostomi</taxon>
        <taxon>Mammalia</taxon>
        <taxon>Eutheria</taxon>
        <taxon>Laurasiatheria</taxon>
        <taxon>Artiodactyla</taxon>
        <taxon>Ruminantia</taxon>
        <taxon>Pecora</taxon>
        <taxon>Moschidae</taxon>
        <taxon>Moschus</taxon>
    </lineage>
</organism>
<dbReference type="AlphaFoldDB" id="A0A8C6CNV3"/>
<reference evidence="1" key="1">
    <citation type="submission" date="2025-08" db="UniProtKB">
        <authorList>
            <consortium name="Ensembl"/>
        </authorList>
    </citation>
    <scope>IDENTIFICATION</scope>
</reference>
<proteinExistence type="predicted"/>
<accession>A0A8C6CNV3</accession>
<sequence length="136" mass="15859">VSPERKKRRRLFELAKPKTNWQVLKDRCPKCPGQPRWPFPVRGSSNWQSPRLQPPCWKSGTPCQNPSHMCQTLTAFFTWPCPRPCRTSVFLTVTRAGRCWRSPRRQWLVPASCLWQNPECGRTRMRATTGIPSPVR</sequence>
<dbReference type="Proteomes" id="UP000694544">
    <property type="component" value="Unplaced"/>
</dbReference>
<name>A0A8C6CNV3_MOSMO</name>
<evidence type="ECO:0000313" key="2">
    <source>
        <dbReference type="Proteomes" id="UP000694544"/>
    </source>
</evidence>
<keyword evidence="2" id="KW-1185">Reference proteome</keyword>
<reference evidence="1" key="2">
    <citation type="submission" date="2025-09" db="UniProtKB">
        <authorList>
            <consortium name="Ensembl"/>
        </authorList>
    </citation>
    <scope>IDENTIFICATION</scope>
</reference>
<evidence type="ECO:0008006" key="3">
    <source>
        <dbReference type="Google" id="ProtNLM"/>
    </source>
</evidence>
<evidence type="ECO:0000313" key="1">
    <source>
        <dbReference type="Ensembl" id="ENSMMSP00000000015.1"/>
    </source>
</evidence>
<dbReference type="GeneTree" id="ENSGT00960000189861"/>
<dbReference type="Ensembl" id="ENSMMST00000000016.1">
    <property type="protein sequence ID" value="ENSMMSP00000000015.1"/>
    <property type="gene ID" value="ENSMMSG00000000014.1"/>
</dbReference>